<accession>A0ACC1R4E1</accession>
<evidence type="ECO:0000313" key="1">
    <source>
        <dbReference type="EMBL" id="KAJ3498239.1"/>
    </source>
</evidence>
<dbReference type="Proteomes" id="UP001148737">
    <property type="component" value="Unassembled WGS sequence"/>
</dbReference>
<name>A0ACC1R4E1_9HYPO</name>
<dbReference type="EMBL" id="JANAKD010000062">
    <property type="protein sequence ID" value="KAJ3498239.1"/>
    <property type="molecule type" value="Genomic_DNA"/>
</dbReference>
<evidence type="ECO:0000313" key="2">
    <source>
        <dbReference type="Proteomes" id="UP001148737"/>
    </source>
</evidence>
<gene>
    <name evidence="1" type="ORF">NLG97_g1283</name>
</gene>
<keyword evidence="2" id="KW-1185">Reference proteome</keyword>
<comment type="caution">
    <text evidence="1">The sequence shown here is derived from an EMBL/GenBank/DDBJ whole genome shotgun (WGS) entry which is preliminary data.</text>
</comment>
<protein>
    <submittedName>
        <fullName evidence="1">Uncharacterized protein</fullName>
    </submittedName>
</protein>
<sequence>MSNEGGAWRDKRKREKLTPTSTIDENAIAAQFHTHRRRSHDHRYNTETDILHMFDERGDLKPIKACDQICDISDDYPPSGQLNGDYWGWVNPKDCDNFDFGSPLTARAANVEYHTEHVLEAQMIDLFFKYLNDKGTRLPNPLLNAQPGTTVSFCEYVDALWDVAPFVWPGQDTTGGVGKAWNPIMHIAAQYLTKTFKRSEFVALESAINTPSKTRAWASGNPWESRSWTKDLSDYAKAKVILQKMRSTMGSRIYQSHSTISKTMKTQTERIGTVLDALDSTLLPANGRAGYQKWSKQNLESKWLSYMKGQYTTMQSKTNGLINNFLLKMKAAWVTQVEKDKWKDAPGDTPA</sequence>
<organism evidence="1 2">
    <name type="scientific">Lecanicillium saksenae</name>
    <dbReference type="NCBI Taxonomy" id="468837"/>
    <lineage>
        <taxon>Eukaryota</taxon>
        <taxon>Fungi</taxon>
        <taxon>Dikarya</taxon>
        <taxon>Ascomycota</taxon>
        <taxon>Pezizomycotina</taxon>
        <taxon>Sordariomycetes</taxon>
        <taxon>Hypocreomycetidae</taxon>
        <taxon>Hypocreales</taxon>
        <taxon>Cordycipitaceae</taxon>
        <taxon>Lecanicillium</taxon>
    </lineage>
</organism>
<proteinExistence type="predicted"/>
<reference evidence="1" key="1">
    <citation type="submission" date="2022-07" db="EMBL/GenBank/DDBJ databases">
        <title>Genome Sequence of Lecanicillium saksenae.</title>
        <authorList>
            <person name="Buettner E."/>
        </authorList>
    </citation>
    <scope>NUCLEOTIDE SEQUENCE</scope>
    <source>
        <strain evidence="1">VT-O1</strain>
    </source>
</reference>